<comment type="caution">
    <text evidence="7">Lacks conserved residue(s) required for the propagation of feature annotation.</text>
</comment>
<evidence type="ECO:0000256" key="2">
    <source>
        <dbReference type="ARBA" id="ARBA00022741"/>
    </source>
</evidence>
<evidence type="ECO:0000256" key="6">
    <source>
        <dbReference type="ARBA" id="ARBA00023203"/>
    </source>
</evidence>
<feature type="domain" description="Myosin motor" evidence="9">
    <location>
        <begin position="1"/>
        <end position="344"/>
    </location>
</feature>
<keyword evidence="12" id="KW-1185">Reference proteome</keyword>
<dbReference type="PROSITE" id="PS51757">
    <property type="entry name" value="TH1"/>
    <property type="match status" value="1"/>
</dbReference>
<feature type="chain" id="PRO_5040915209" evidence="8">
    <location>
        <begin position="17"/>
        <end position="736"/>
    </location>
</feature>
<evidence type="ECO:0000313" key="12">
    <source>
        <dbReference type="Proteomes" id="UP001163046"/>
    </source>
</evidence>
<dbReference type="GO" id="GO:0007015">
    <property type="term" value="P:actin filament organization"/>
    <property type="evidence" value="ECO:0007669"/>
    <property type="project" value="TreeGrafter"/>
</dbReference>
<dbReference type="PANTHER" id="PTHR13140">
    <property type="entry name" value="MYOSIN"/>
    <property type="match status" value="1"/>
</dbReference>
<dbReference type="FunFam" id="1.20.58.530:FF:000004">
    <property type="entry name" value="Unconventional myosin ID"/>
    <property type="match status" value="1"/>
</dbReference>
<dbReference type="InterPro" id="IPR010926">
    <property type="entry name" value="Myosin_TH1"/>
</dbReference>
<name>A0A9W9ZTL7_9CNID</name>
<keyword evidence="6 7" id="KW-0009">Actin-binding</keyword>
<evidence type="ECO:0000256" key="3">
    <source>
        <dbReference type="ARBA" id="ARBA00022840"/>
    </source>
</evidence>
<dbReference type="PANTHER" id="PTHR13140:SF679">
    <property type="entry name" value="UNCONVENTIONAL MYOSIN IC"/>
    <property type="match status" value="1"/>
</dbReference>
<dbReference type="GO" id="GO:0051015">
    <property type="term" value="F:actin filament binding"/>
    <property type="evidence" value="ECO:0007669"/>
    <property type="project" value="TreeGrafter"/>
</dbReference>
<gene>
    <name evidence="11" type="primary">MYO1H</name>
    <name evidence="11" type="ORF">OS493_004236</name>
</gene>
<dbReference type="Gene3D" id="3.30.70.1590">
    <property type="match status" value="1"/>
</dbReference>
<dbReference type="GO" id="GO:0000146">
    <property type="term" value="F:microfilament motor activity"/>
    <property type="evidence" value="ECO:0007669"/>
    <property type="project" value="TreeGrafter"/>
</dbReference>
<dbReference type="GO" id="GO:0030048">
    <property type="term" value="P:actin filament-based movement"/>
    <property type="evidence" value="ECO:0007669"/>
    <property type="project" value="TreeGrafter"/>
</dbReference>
<dbReference type="GO" id="GO:0006897">
    <property type="term" value="P:endocytosis"/>
    <property type="evidence" value="ECO:0007669"/>
    <property type="project" value="TreeGrafter"/>
</dbReference>
<dbReference type="OrthoDB" id="6108017at2759"/>
<dbReference type="GO" id="GO:0005886">
    <property type="term" value="C:plasma membrane"/>
    <property type="evidence" value="ECO:0007669"/>
    <property type="project" value="TreeGrafter"/>
</dbReference>
<protein>
    <submittedName>
        <fullName evidence="11">Unconventional myosin-Ih</fullName>
    </submittedName>
</protein>
<keyword evidence="8" id="KW-0732">Signal</keyword>
<dbReference type="InterPro" id="IPR001609">
    <property type="entry name" value="Myosin_head_motor_dom-like"/>
</dbReference>
<dbReference type="GO" id="GO:0016459">
    <property type="term" value="C:myosin complex"/>
    <property type="evidence" value="ECO:0007669"/>
    <property type="project" value="UniProtKB-KW"/>
</dbReference>
<dbReference type="GO" id="GO:0005524">
    <property type="term" value="F:ATP binding"/>
    <property type="evidence" value="ECO:0007669"/>
    <property type="project" value="UniProtKB-KW"/>
</dbReference>
<evidence type="ECO:0000256" key="1">
    <source>
        <dbReference type="ARBA" id="ARBA00008314"/>
    </source>
</evidence>
<evidence type="ECO:0000259" key="10">
    <source>
        <dbReference type="PROSITE" id="PS51757"/>
    </source>
</evidence>
<dbReference type="EMBL" id="MU825874">
    <property type="protein sequence ID" value="KAJ7387260.1"/>
    <property type="molecule type" value="Genomic_DNA"/>
</dbReference>
<evidence type="ECO:0000256" key="4">
    <source>
        <dbReference type="ARBA" id="ARBA00023123"/>
    </source>
</evidence>
<dbReference type="GO" id="GO:0005902">
    <property type="term" value="C:microvillus"/>
    <property type="evidence" value="ECO:0007669"/>
    <property type="project" value="TreeGrafter"/>
</dbReference>
<dbReference type="PROSITE" id="PS50096">
    <property type="entry name" value="IQ"/>
    <property type="match status" value="1"/>
</dbReference>
<accession>A0A9W9ZTL7</accession>
<proteinExistence type="inferred from homology"/>
<dbReference type="InterPro" id="IPR027417">
    <property type="entry name" value="P-loop_NTPase"/>
</dbReference>
<dbReference type="Pfam" id="PF06017">
    <property type="entry name" value="Myosin_TH1"/>
    <property type="match status" value="1"/>
</dbReference>
<dbReference type="Gene3D" id="1.20.58.530">
    <property type="match status" value="1"/>
</dbReference>
<evidence type="ECO:0000259" key="9">
    <source>
        <dbReference type="PROSITE" id="PS51456"/>
    </source>
</evidence>
<comment type="caution">
    <text evidence="11">The sequence shown here is derived from an EMBL/GenBank/DDBJ whole genome shotgun (WGS) entry which is preliminary data.</text>
</comment>
<keyword evidence="5" id="KW-0505">Motor protein</keyword>
<comment type="similarity">
    <text evidence="1 7">Belongs to the TRAFAC class myosin-kinesin ATPase superfamily. Myosin family.</text>
</comment>
<evidence type="ECO:0000256" key="8">
    <source>
        <dbReference type="SAM" id="SignalP"/>
    </source>
</evidence>
<dbReference type="SMART" id="SM00242">
    <property type="entry name" value="MYSc"/>
    <property type="match status" value="1"/>
</dbReference>
<feature type="signal peptide" evidence="8">
    <location>
        <begin position="1"/>
        <end position="16"/>
    </location>
</feature>
<dbReference type="PROSITE" id="PS51456">
    <property type="entry name" value="MYOSIN_MOTOR"/>
    <property type="match status" value="1"/>
</dbReference>
<keyword evidence="4 7" id="KW-0518">Myosin</keyword>
<sequence>MLCLLLSSLLRNKTHCLPSSPLSSTWEQFGFLEPEIEHGEVKLENGRPVNIISKLLGCPEEVLEKALTSRTVETKGDKVRTPLSSEQAIYARDALAKAVYDRMFTWLVHRINTSLVNKSYRGKKTLMGLLDIYGFEIFESNSFEQFCINYCNEKLQQLFIELTLNEEQEEYRKEGIKWEKVDYFDNKIICDLIEAKHQGVIALLDEECLRPGEVSDMTFLDKMEKTIGEHAHFVSHATSGYSERKTIQREEFRLKHYAGDVTYCVNGFMDKNNNLLFRDLKEAMCNSTNCITSEVFPRKEMLSLKRPDTAGTQFKSSLNNLMTILMCKQPSYVRCIKPMTQRKQLSFKMNLCDIRPFPFFLQRYKSLCPDTWPCWYAAPGEGVKKICEYLNYKPDEYSIGKSKIFIRFPQTLFATEDAFQAKKPALATIIQCQFKGYYQRKKYLRWRLAAITIAKHWRRVYQGFITRNQPASEDNVDFVAYVRKSHLLLLAKRLPTSVLDKSWPKPPGSMVEASEKLHKMHTLQLSRKYVNSITPERKAQLDMKVAASEMFKGKKDNYEHSIPILFIPHRLDIAQEMLKKNVITDKQIVPSSETIRYCTGVHKYDRNGYKLRTRILILTEQAIYILDDKNYKLKHRIATSSLTGISVSSKTDGVLVLHVPVEDKGDKGDLILTSTHVIETVVYILTALNNNQLLKIETGEIKHNMAKDKTGTISFYDGSELLIKKGQAGDLEVTAP</sequence>
<dbReference type="GO" id="GO:0005737">
    <property type="term" value="C:cytoplasm"/>
    <property type="evidence" value="ECO:0007669"/>
    <property type="project" value="TreeGrafter"/>
</dbReference>
<reference evidence="11" key="1">
    <citation type="submission" date="2023-01" db="EMBL/GenBank/DDBJ databases">
        <title>Genome assembly of the deep-sea coral Lophelia pertusa.</title>
        <authorList>
            <person name="Herrera S."/>
            <person name="Cordes E."/>
        </authorList>
    </citation>
    <scope>NUCLEOTIDE SEQUENCE</scope>
    <source>
        <strain evidence="11">USNM1676648</strain>
        <tissue evidence="11">Polyp</tissue>
    </source>
</reference>
<organism evidence="11 12">
    <name type="scientific">Desmophyllum pertusum</name>
    <dbReference type="NCBI Taxonomy" id="174260"/>
    <lineage>
        <taxon>Eukaryota</taxon>
        <taxon>Metazoa</taxon>
        <taxon>Cnidaria</taxon>
        <taxon>Anthozoa</taxon>
        <taxon>Hexacorallia</taxon>
        <taxon>Scleractinia</taxon>
        <taxon>Caryophylliina</taxon>
        <taxon>Caryophylliidae</taxon>
        <taxon>Desmophyllum</taxon>
    </lineage>
</organism>
<dbReference type="AlphaFoldDB" id="A0A9W9ZTL7"/>
<keyword evidence="3" id="KW-0067">ATP-binding</keyword>
<dbReference type="SUPFAM" id="SSF52540">
    <property type="entry name" value="P-loop containing nucleoside triphosphate hydrolases"/>
    <property type="match status" value="1"/>
</dbReference>
<dbReference type="Gene3D" id="1.20.5.190">
    <property type="match status" value="1"/>
</dbReference>
<evidence type="ECO:0000256" key="7">
    <source>
        <dbReference type="PROSITE-ProRule" id="PRU00782"/>
    </source>
</evidence>
<evidence type="ECO:0000313" key="11">
    <source>
        <dbReference type="EMBL" id="KAJ7387260.1"/>
    </source>
</evidence>
<keyword evidence="2" id="KW-0547">Nucleotide-binding</keyword>
<feature type="domain" description="TH1" evidence="10">
    <location>
        <begin position="555"/>
        <end position="736"/>
    </location>
</feature>
<dbReference type="Pfam" id="PF00063">
    <property type="entry name" value="Myosin_head"/>
    <property type="match status" value="1"/>
</dbReference>
<dbReference type="PRINTS" id="PR00193">
    <property type="entry name" value="MYOSINHEAVY"/>
</dbReference>
<evidence type="ECO:0000256" key="5">
    <source>
        <dbReference type="ARBA" id="ARBA00023175"/>
    </source>
</evidence>
<dbReference type="Proteomes" id="UP001163046">
    <property type="component" value="Unassembled WGS sequence"/>
</dbReference>
<dbReference type="Gene3D" id="1.20.120.720">
    <property type="entry name" value="Myosin VI head, motor domain, U50 subdomain"/>
    <property type="match status" value="1"/>
</dbReference>